<keyword evidence="1" id="KW-0732">Signal</keyword>
<proteinExistence type="predicted"/>
<evidence type="ECO:0000313" key="3">
    <source>
        <dbReference type="EMBL" id="MBB4077508.1"/>
    </source>
</evidence>
<accession>A0A840E5W5</accession>
<name>A0A840E5W5_9BACT</name>
<comment type="caution">
    <text evidence="3">The sequence shown here is derived from an EMBL/GenBank/DDBJ whole genome shotgun (WGS) entry which is preliminary data.</text>
</comment>
<dbReference type="InterPro" id="IPR007484">
    <property type="entry name" value="Peptidase_M28"/>
</dbReference>
<dbReference type="GO" id="GO:0008235">
    <property type="term" value="F:metalloexopeptidase activity"/>
    <property type="evidence" value="ECO:0007669"/>
    <property type="project" value="InterPro"/>
</dbReference>
<dbReference type="PANTHER" id="PTHR12147:SF26">
    <property type="entry name" value="PEPTIDASE M28 DOMAIN-CONTAINING PROTEIN"/>
    <property type="match status" value="1"/>
</dbReference>
<dbReference type="GO" id="GO:0006508">
    <property type="term" value="P:proteolysis"/>
    <property type="evidence" value="ECO:0007669"/>
    <property type="project" value="InterPro"/>
</dbReference>
<protein>
    <recommendedName>
        <fullName evidence="2">Peptidase M28 domain-containing protein</fullName>
    </recommendedName>
</protein>
<dbReference type="RefSeq" id="WP_183493772.1">
    <property type="nucleotide sequence ID" value="NZ_JACIFF010000001.1"/>
</dbReference>
<feature type="domain" description="Peptidase M28" evidence="2">
    <location>
        <begin position="266"/>
        <end position="472"/>
    </location>
</feature>
<dbReference type="Proteomes" id="UP000576209">
    <property type="component" value="Unassembled WGS sequence"/>
</dbReference>
<dbReference type="AlphaFoldDB" id="A0A840E5W5"/>
<dbReference type="SUPFAM" id="SSF52025">
    <property type="entry name" value="PA domain"/>
    <property type="match status" value="1"/>
</dbReference>
<dbReference type="SUPFAM" id="SSF53187">
    <property type="entry name" value="Zn-dependent exopeptidases"/>
    <property type="match status" value="1"/>
</dbReference>
<dbReference type="Gene3D" id="3.40.630.10">
    <property type="entry name" value="Zn peptidases"/>
    <property type="match status" value="1"/>
</dbReference>
<dbReference type="Pfam" id="PF04389">
    <property type="entry name" value="Peptidase_M28"/>
    <property type="match status" value="1"/>
</dbReference>
<dbReference type="InterPro" id="IPR045175">
    <property type="entry name" value="M28_fam"/>
</dbReference>
<dbReference type="EMBL" id="JACIFF010000001">
    <property type="protein sequence ID" value="MBB4077508.1"/>
    <property type="molecule type" value="Genomic_DNA"/>
</dbReference>
<dbReference type="Gene3D" id="3.50.30.30">
    <property type="match status" value="1"/>
</dbReference>
<feature type="chain" id="PRO_5032474274" description="Peptidase M28 domain-containing protein" evidence="1">
    <location>
        <begin position="19"/>
        <end position="509"/>
    </location>
</feature>
<keyword evidence="4" id="KW-1185">Reference proteome</keyword>
<gene>
    <name evidence="3" type="ORF">GGR28_000109</name>
</gene>
<dbReference type="PANTHER" id="PTHR12147">
    <property type="entry name" value="METALLOPEPTIDASE M28 FAMILY MEMBER"/>
    <property type="match status" value="1"/>
</dbReference>
<reference evidence="3 4" key="1">
    <citation type="submission" date="2020-08" db="EMBL/GenBank/DDBJ databases">
        <title>Genomic Encyclopedia of Type Strains, Phase IV (KMG-IV): sequencing the most valuable type-strain genomes for metagenomic binning, comparative biology and taxonomic classification.</title>
        <authorList>
            <person name="Goeker M."/>
        </authorList>
    </citation>
    <scope>NUCLEOTIDE SEQUENCE [LARGE SCALE GENOMIC DNA]</scope>
    <source>
        <strain evidence="3 4">DSM 105137</strain>
    </source>
</reference>
<sequence length="509" mass="55112">MKNVLPILLLLVSTGAWAQVANQQDIDPTLPEFRFDKLVLGGEMYFLASDYLAGRRTGSPGNEIAAEYIAAQLRAFGYEPINTEDSSYFQTVPLRKVQPPTSAEVKIGDHSFVHGGEMLIVRGPEADVRGQVVFANYGWVDEATGHNDYEDLDVKGKIVITRPGLPGDQGQQAIFQGVSEKAEMAASAGAVGIFEIYALPYPWQGFKGFLGGERMSVDDGKPAATIPYGFIKFEDAFVSDLQANKDGMPGELTSSGMQTSDMGSRNVGGILRGSDPTVADEYMIMTAHFDHVGVGAQGGGFYSEADSIFNGARDNAFGTISLLAAARAFAENPPRRSIIILAVTGEELGLLGSKYYADNPLVPLEQTVFNFNTDGAGYNDTSAISVIGMGRTGIDEQIERAAAAFGASVISNPAPEQGLFDRSDNVSFAAKGIPALNFAPGMTDFDDAIFKYYHQVTDNPETIDLEYLKRYCQIYTLAARLIANRDELPFWKEGDKYEEVGKSLYDNGK</sequence>
<feature type="signal peptide" evidence="1">
    <location>
        <begin position="1"/>
        <end position="18"/>
    </location>
</feature>
<evidence type="ECO:0000313" key="4">
    <source>
        <dbReference type="Proteomes" id="UP000576209"/>
    </source>
</evidence>
<organism evidence="3 4">
    <name type="scientific">Neolewinella aquimaris</name>
    <dbReference type="NCBI Taxonomy" id="1835722"/>
    <lineage>
        <taxon>Bacteria</taxon>
        <taxon>Pseudomonadati</taxon>
        <taxon>Bacteroidota</taxon>
        <taxon>Saprospiria</taxon>
        <taxon>Saprospirales</taxon>
        <taxon>Lewinellaceae</taxon>
        <taxon>Neolewinella</taxon>
    </lineage>
</organism>
<evidence type="ECO:0000259" key="2">
    <source>
        <dbReference type="Pfam" id="PF04389"/>
    </source>
</evidence>
<dbReference type="InterPro" id="IPR046450">
    <property type="entry name" value="PA_dom_sf"/>
</dbReference>
<evidence type="ECO:0000256" key="1">
    <source>
        <dbReference type="SAM" id="SignalP"/>
    </source>
</evidence>